<dbReference type="Proteomes" id="UP001500221">
    <property type="component" value="Unassembled WGS sequence"/>
</dbReference>
<proteinExistence type="inferred from homology"/>
<dbReference type="PRINTS" id="PR00723">
    <property type="entry name" value="SUBTILISIN"/>
</dbReference>
<name>A0ABP9Q795_9ACTN</name>
<dbReference type="PROSITE" id="PS51892">
    <property type="entry name" value="SUBTILASE"/>
    <property type="match status" value="1"/>
</dbReference>
<dbReference type="InterPro" id="IPR000209">
    <property type="entry name" value="Peptidase_S8/S53_dom"/>
</dbReference>
<dbReference type="PROSITE" id="PS51318">
    <property type="entry name" value="TAT"/>
    <property type="match status" value="1"/>
</dbReference>
<dbReference type="InterPro" id="IPR036852">
    <property type="entry name" value="Peptidase_S8/S53_dom_sf"/>
</dbReference>
<dbReference type="InterPro" id="IPR022398">
    <property type="entry name" value="Peptidase_S8_His-AS"/>
</dbReference>
<dbReference type="Gene3D" id="3.40.50.200">
    <property type="entry name" value="Peptidase S8/S53 domain"/>
    <property type="match status" value="1"/>
</dbReference>
<evidence type="ECO:0000313" key="9">
    <source>
        <dbReference type="EMBL" id="GAA5155768.1"/>
    </source>
</evidence>
<protein>
    <submittedName>
        <fullName evidence="9">S8 family serine peptidase</fullName>
    </submittedName>
</protein>
<keyword evidence="3 5" id="KW-0378">Hydrolase</keyword>
<feature type="domain" description="Peptidase S8/S53" evidence="8">
    <location>
        <begin position="250"/>
        <end position="507"/>
    </location>
</feature>
<evidence type="ECO:0000256" key="4">
    <source>
        <dbReference type="ARBA" id="ARBA00022825"/>
    </source>
</evidence>
<feature type="region of interest" description="Disordered" evidence="6">
    <location>
        <begin position="810"/>
        <end position="833"/>
    </location>
</feature>
<dbReference type="Gene3D" id="2.60.40.10">
    <property type="entry name" value="Immunoglobulins"/>
    <property type="match status" value="1"/>
</dbReference>
<dbReference type="PANTHER" id="PTHR43806:SF11">
    <property type="entry name" value="CEREVISIN-RELATED"/>
    <property type="match status" value="1"/>
</dbReference>
<dbReference type="PROSITE" id="PS00136">
    <property type="entry name" value="SUBTILASE_ASP"/>
    <property type="match status" value="1"/>
</dbReference>
<comment type="similarity">
    <text evidence="1 5">Belongs to the peptidase S8 family.</text>
</comment>
<dbReference type="InterPro" id="IPR006311">
    <property type="entry name" value="TAT_signal"/>
</dbReference>
<comment type="caution">
    <text evidence="9">The sequence shown here is derived from an EMBL/GenBank/DDBJ whole genome shotgun (WGS) entry which is preliminary data.</text>
</comment>
<reference evidence="10" key="1">
    <citation type="journal article" date="2019" name="Int. J. Syst. Evol. Microbiol.">
        <title>The Global Catalogue of Microorganisms (GCM) 10K type strain sequencing project: providing services to taxonomists for standard genome sequencing and annotation.</title>
        <authorList>
            <consortium name="The Broad Institute Genomics Platform"/>
            <consortium name="The Broad Institute Genome Sequencing Center for Infectious Disease"/>
            <person name="Wu L."/>
            <person name="Ma J."/>
        </authorList>
    </citation>
    <scope>NUCLEOTIDE SEQUENCE [LARGE SCALE GENOMIC DNA]</scope>
    <source>
        <strain evidence="10">JCM 18459</strain>
    </source>
</reference>
<dbReference type="PROSITE" id="PS00137">
    <property type="entry name" value="SUBTILASE_HIS"/>
    <property type="match status" value="1"/>
</dbReference>
<evidence type="ECO:0000256" key="2">
    <source>
        <dbReference type="ARBA" id="ARBA00022670"/>
    </source>
</evidence>
<accession>A0ABP9Q795</accession>
<keyword evidence="7" id="KW-0732">Signal</keyword>
<gene>
    <name evidence="9" type="ORF">GCM10023340_41920</name>
</gene>
<dbReference type="InterPro" id="IPR023827">
    <property type="entry name" value="Peptidase_S8_Asp-AS"/>
</dbReference>
<keyword evidence="10" id="KW-1185">Reference proteome</keyword>
<evidence type="ECO:0000256" key="3">
    <source>
        <dbReference type="ARBA" id="ARBA00022801"/>
    </source>
</evidence>
<keyword evidence="4 5" id="KW-0720">Serine protease</keyword>
<feature type="signal peptide" evidence="7">
    <location>
        <begin position="1"/>
        <end position="31"/>
    </location>
</feature>
<evidence type="ECO:0000256" key="6">
    <source>
        <dbReference type="SAM" id="MobiDB-lite"/>
    </source>
</evidence>
<evidence type="ECO:0000256" key="7">
    <source>
        <dbReference type="SAM" id="SignalP"/>
    </source>
</evidence>
<feature type="active site" description="Charge relay system" evidence="5">
    <location>
        <position position="259"/>
    </location>
</feature>
<feature type="compositionally biased region" description="Low complexity" evidence="6">
    <location>
        <begin position="445"/>
        <end position="458"/>
    </location>
</feature>
<dbReference type="EMBL" id="BAABKG010000006">
    <property type="protein sequence ID" value="GAA5155768.1"/>
    <property type="molecule type" value="Genomic_DNA"/>
</dbReference>
<dbReference type="RefSeq" id="WP_345463554.1">
    <property type="nucleotide sequence ID" value="NZ_BAABKG010000006.1"/>
</dbReference>
<evidence type="ECO:0000256" key="5">
    <source>
        <dbReference type="PROSITE-ProRule" id="PRU01240"/>
    </source>
</evidence>
<dbReference type="InterPro" id="IPR050131">
    <property type="entry name" value="Peptidase_S8_subtilisin-like"/>
</dbReference>
<feature type="active site" description="Charge relay system" evidence="5">
    <location>
        <position position="290"/>
    </location>
</feature>
<evidence type="ECO:0000256" key="1">
    <source>
        <dbReference type="ARBA" id="ARBA00011073"/>
    </source>
</evidence>
<dbReference type="SUPFAM" id="SSF52743">
    <property type="entry name" value="Subtilisin-like"/>
    <property type="match status" value="1"/>
</dbReference>
<sequence length="1153" mass="118477">MVAPRRPLVAATALAALAATALAGVPGPSVAAPATTVTSAAPAPSGPAGPDRLAGPRTVTLVTGHRVTLTPGAGRWPEVVVEGAGRFGDVRVGREDDGVVTVLPERVAALVPGVLDPRLFDVTGLVEMGYDDASRAGLPLVVHRPRGVARLAPGAVVEPQASLPSIRGTAVELSKTDAGAFARGLARVAARPTQRSAVTAATLGGFDRVWLDARTRATSTPAAPAAPDGPLHPYLDQIGVTAADGAGLDGSGVEVAVLDTGVDAGHPALADVTVTARDFTGTGTDDAYGHGTHVASLVAGDGAGSGPATGGVLRGVAPGVDLLSGKVLDDDGFGQESWLVAGLEWAVAQGADVVNVSLTAPPSGDGSVDDPAALAVDALSAGSDTLFVVAAGDAGAIGPDPGTIGSPGTAAAALTVTSISSAGRLSRFASEGPVRGSERAKPDLGAPGEEIPGARAGARAGDADPYVALSGTSQATALVAGAAALLREQHPAWDGERLKQVLASTAAPLELPGGGTTGSGLLSVPRAIDPPALVSPGPLGFGLLPFDDSTVAQTFTVTNPTDAVLALRLVPEAIDAYLQPAPDGFATVDADTLTLEPGASSEVTLTLDPRASVEYTRWYGRVRVLADDEPLLDVPFTAHDLPELFEVDLTVLDRTGAPADGLVVPLQDVRHGGYVNARVTDGHAVARVPAGTWSAIGRVVTPAAPGRPESLTIAGDNGFEVSPATGDVAVTIDARRGRAVGAPSVAGDATRPTQFLMTYESMTSEGGGYIETVLMPVGQVQAGGLFVEPMAPAPAGRSASSVRWQLRATGTRAPGEPETYELHRRRPGLPDVRPTRLTRADVARLARVTTRFHQVGYRGRAVVGLISEHGGIGLVERRSVQLPRRVVSLVTADPAAVWASTYEVPAGSGIEATQTMPRSYRPGSRTVTALGRAVHPGLVSVSGTSFGSLYVETGLDDGVAQARVDDPSVLDSRLVLFRDGERVDAGDDTFRWFQVPAAPASYRLVSDLVLRRSVPVTARTVWRFRSRGAREQEGSFVPPALTVDYGPHVGMRGSAPARRALRFALRVGHQPGSTAPGSRSRIVSARLRWSVDGGRTWRGGPVQRVSADRFRAVVPGDVLHAGRTVSTWLHATDAAGNEIDQRLRDVVRIRPAG</sequence>
<feature type="active site" description="Charge relay system" evidence="5">
    <location>
        <position position="473"/>
    </location>
</feature>
<dbReference type="InterPro" id="IPR013783">
    <property type="entry name" value="Ig-like_fold"/>
</dbReference>
<feature type="region of interest" description="Disordered" evidence="6">
    <location>
        <begin position="427"/>
        <end position="458"/>
    </location>
</feature>
<feature type="region of interest" description="Disordered" evidence="6">
    <location>
        <begin position="37"/>
        <end position="56"/>
    </location>
</feature>
<dbReference type="PANTHER" id="PTHR43806">
    <property type="entry name" value="PEPTIDASE S8"/>
    <property type="match status" value="1"/>
</dbReference>
<evidence type="ECO:0000313" key="10">
    <source>
        <dbReference type="Proteomes" id="UP001500221"/>
    </source>
</evidence>
<feature type="chain" id="PRO_5047127815" evidence="7">
    <location>
        <begin position="32"/>
        <end position="1153"/>
    </location>
</feature>
<dbReference type="Pfam" id="PF00082">
    <property type="entry name" value="Peptidase_S8"/>
    <property type="match status" value="1"/>
</dbReference>
<organism evidence="9 10">
    <name type="scientific">Nocardioides marinquilinus</name>
    <dbReference type="NCBI Taxonomy" id="1210400"/>
    <lineage>
        <taxon>Bacteria</taxon>
        <taxon>Bacillati</taxon>
        <taxon>Actinomycetota</taxon>
        <taxon>Actinomycetes</taxon>
        <taxon>Propionibacteriales</taxon>
        <taxon>Nocardioidaceae</taxon>
        <taxon>Nocardioides</taxon>
    </lineage>
</organism>
<feature type="compositionally biased region" description="Low complexity" evidence="6">
    <location>
        <begin position="37"/>
        <end position="50"/>
    </location>
</feature>
<evidence type="ECO:0000259" key="8">
    <source>
        <dbReference type="Pfam" id="PF00082"/>
    </source>
</evidence>
<dbReference type="InterPro" id="IPR015500">
    <property type="entry name" value="Peptidase_S8_subtilisin-rel"/>
</dbReference>
<keyword evidence="2 5" id="KW-0645">Protease</keyword>